<evidence type="ECO:0000256" key="3">
    <source>
        <dbReference type="ARBA" id="ARBA00022840"/>
    </source>
</evidence>
<dbReference type="EMBL" id="BQXS01005839">
    <property type="protein sequence ID" value="GKT15229.1"/>
    <property type="molecule type" value="Genomic_DNA"/>
</dbReference>
<dbReference type="SMART" id="SM01096">
    <property type="entry name" value="CPSase_L_D3"/>
    <property type="match status" value="1"/>
</dbReference>
<dbReference type="PANTHER" id="PTHR11405:SF53">
    <property type="entry name" value="CARBAMOYL-PHOSPHATE SYNTHASE [AMMONIA], MITOCHONDRIAL"/>
    <property type="match status" value="1"/>
</dbReference>
<feature type="non-terminal residue" evidence="5">
    <location>
        <position position="118"/>
    </location>
</feature>
<evidence type="ECO:0000256" key="1">
    <source>
        <dbReference type="ARBA" id="ARBA00022598"/>
    </source>
</evidence>
<dbReference type="Proteomes" id="UP001057375">
    <property type="component" value="Unassembled WGS sequence"/>
</dbReference>
<feature type="non-terminal residue" evidence="5">
    <location>
        <position position="1"/>
    </location>
</feature>
<evidence type="ECO:0000313" key="6">
    <source>
        <dbReference type="Proteomes" id="UP001057375"/>
    </source>
</evidence>
<sequence>KGLRSLEVGMPGFGKVFEPSEMDRDNLIGLIRKPNSKRMFYLREAFIAGMTLEEIFDITKIDPWYLHQFEDLVTFEKELRQCSLETGLYSGDERVPVMFKKAKEYGYSDPQLATMWRE</sequence>
<dbReference type="InterPro" id="IPR005480">
    <property type="entry name" value="CPSase_lsu_oligo"/>
</dbReference>
<keyword evidence="3" id="KW-0067">ATP-binding</keyword>
<keyword evidence="2" id="KW-0547">Nucleotide-binding</keyword>
<dbReference type="Gene3D" id="1.10.1030.10">
    <property type="entry name" value="Carbamoyl-phosphate synthetase, large subunit oligomerisation domain"/>
    <property type="match status" value="1"/>
</dbReference>
<evidence type="ECO:0000313" key="5">
    <source>
        <dbReference type="EMBL" id="GKT15229.1"/>
    </source>
</evidence>
<comment type="caution">
    <text evidence="5">The sequence shown here is derived from an EMBL/GenBank/DDBJ whole genome shotgun (WGS) entry which is preliminary data.</text>
</comment>
<name>A0ABQ5JSP8_9EUKA</name>
<reference evidence="5" key="1">
    <citation type="submission" date="2022-03" db="EMBL/GenBank/DDBJ databases">
        <title>Draft genome sequence of Aduncisulcus paluster, a free-living microaerophilic Fornicata.</title>
        <authorList>
            <person name="Yuyama I."/>
            <person name="Kume K."/>
            <person name="Tamura T."/>
            <person name="Inagaki Y."/>
            <person name="Hashimoto T."/>
        </authorList>
    </citation>
    <scope>NUCLEOTIDE SEQUENCE</scope>
    <source>
        <strain evidence="5">NY0171</strain>
    </source>
</reference>
<dbReference type="PANTHER" id="PTHR11405">
    <property type="entry name" value="CARBAMOYLTRANSFERASE FAMILY MEMBER"/>
    <property type="match status" value="1"/>
</dbReference>
<keyword evidence="6" id="KW-1185">Reference proteome</keyword>
<dbReference type="SUPFAM" id="SSF48108">
    <property type="entry name" value="Carbamoyl phosphate synthetase, large subunit connection domain"/>
    <property type="match status" value="1"/>
</dbReference>
<dbReference type="InterPro" id="IPR036897">
    <property type="entry name" value="CarbamoylP_synth_lsu_oligo_sf"/>
</dbReference>
<organism evidence="5 6">
    <name type="scientific">Aduncisulcus paluster</name>
    <dbReference type="NCBI Taxonomy" id="2918883"/>
    <lineage>
        <taxon>Eukaryota</taxon>
        <taxon>Metamonada</taxon>
        <taxon>Carpediemonas-like organisms</taxon>
        <taxon>Aduncisulcus</taxon>
    </lineage>
</organism>
<dbReference type="Pfam" id="PF02787">
    <property type="entry name" value="CPSase_L_D3"/>
    <property type="match status" value="1"/>
</dbReference>
<protein>
    <submittedName>
        <fullName evidence="5">Carbamoyl-phosphate synthase large subunit</fullName>
    </submittedName>
</protein>
<accession>A0ABQ5JSP8</accession>
<proteinExistence type="predicted"/>
<gene>
    <name evidence="5" type="ORF">ADUPG1_004082</name>
</gene>
<evidence type="ECO:0000259" key="4">
    <source>
        <dbReference type="SMART" id="SM01096"/>
    </source>
</evidence>
<evidence type="ECO:0000256" key="2">
    <source>
        <dbReference type="ARBA" id="ARBA00022741"/>
    </source>
</evidence>
<feature type="domain" description="Carbamoyl-phosphate synthetase large subunit oligomerisation" evidence="4">
    <location>
        <begin position="27"/>
        <end position="116"/>
    </location>
</feature>
<keyword evidence="1" id="KW-0436">Ligase</keyword>